<dbReference type="PATRIC" id="fig|755172.3.peg.694"/>
<evidence type="ECO:0000256" key="3">
    <source>
        <dbReference type="ARBA" id="ARBA00022603"/>
    </source>
</evidence>
<evidence type="ECO:0000313" key="8">
    <source>
        <dbReference type="Proteomes" id="UP000070442"/>
    </source>
</evidence>
<keyword evidence="8" id="KW-1185">Reference proteome</keyword>
<dbReference type="GO" id="GO:0005737">
    <property type="term" value="C:cytoplasm"/>
    <property type="evidence" value="ECO:0007669"/>
    <property type="project" value="UniProtKB-SubCell"/>
</dbReference>
<keyword evidence="5 6" id="KW-0949">S-adenosyl-L-methionine</keyword>
<comment type="catalytic activity">
    <reaction evidence="6">
        <text>L-lysyl-[protein] + 3 S-adenosyl-L-methionine = N(6),N(6),N(6)-trimethyl-L-lysyl-[protein] + 3 S-adenosyl-L-homocysteine + 3 H(+)</text>
        <dbReference type="Rhea" id="RHEA:54192"/>
        <dbReference type="Rhea" id="RHEA-COMP:9752"/>
        <dbReference type="Rhea" id="RHEA-COMP:13826"/>
        <dbReference type="ChEBI" id="CHEBI:15378"/>
        <dbReference type="ChEBI" id="CHEBI:29969"/>
        <dbReference type="ChEBI" id="CHEBI:57856"/>
        <dbReference type="ChEBI" id="CHEBI:59789"/>
        <dbReference type="ChEBI" id="CHEBI:61961"/>
    </reaction>
</comment>
<dbReference type="Gene3D" id="3.40.50.150">
    <property type="entry name" value="Vaccinia Virus protein VP39"/>
    <property type="match status" value="1"/>
</dbReference>
<evidence type="ECO:0000313" key="7">
    <source>
        <dbReference type="EMBL" id="KXB66998.1"/>
    </source>
</evidence>
<protein>
    <recommendedName>
        <fullName evidence="6">Ribosomal protein L11 methyltransferase</fullName>
        <shortName evidence="6">L11 Mtase</shortName>
        <ecNumber evidence="6">2.1.1.-</ecNumber>
    </recommendedName>
</protein>
<dbReference type="PIRSF" id="PIRSF000401">
    <property type="entry name" value="RPL11_MTase"/>
    <property type="match status" value="1"/>
</dbReference>
<dbReference type="RefSeq" id="WP_068367342.1">
    <property type="nucleotide sequence ID" value="NZ_CAMYBE010000002.1"/>
</dbReference>
<dbReference type="STRING" id="755172.HMPREF1863_00724"/>
<keyword evidence="7" id="KW-0689">Ribosomal protein</keyword>
<sequence length="303" mass="33723">MQYKMLTIKGDHSRQEEGELFLQEQGVDSYEVISGDAIDNLKEGGFIWDAVDEDVLEIDADRFELKAYFDASQEEERLAVKKGAMEKGFEVEEGDVPDQDWANDWKSYFHPISIDEGLTIVPSWEDYDVKDGEEIIILDPGMAFGSGNHATSFLCSRYLRDYIRPGDSVIDIGCGSGILSLVAVKSGAKKVIAVDLDPQCMIATEENAEKNKMLDRIDLRKGDLFSVVTESADVVVSNIFAEVIIGMLHDVKEHVKIGGIYIASGILKEKLQDVIDALEREGFELLDDKTDGDWSAVAARRLD</sequence>
<dbReference type="InterPro" id="IPR004498">
    <property type="entry name" value="Ribosomal_PrmA_MeTrfase"/>
</dbReference>
<organism evidence="7 8">
    <name type="scientific">Aedoeadaptatus coxii</name>
    <dbReference type="NCBI Taxonomy" id="755172"/>
    <lineage>
        <taxon>Bacteria</taxon>
        <taxon>Bacillati</taxon>
        <taxon>Bacillota</taxon>
        <taxon>Tissierellia</taxon>
        <taxon>Tissierellales</taxon>
        <taxon>Peptoniphilaceae</taxon>
        <taxon>Aedoeadaptatus</taxon>
    </lineage>
</organism>
<dbReference type="Proteomes" id="UP000070442">
    <property type="component" value="Unassembled WGS sequence"/>
</dbReference>
<dbReference type="EMBL" id="LSDG01000023">
    <property type="protein sequence ID" value="KXB66998.1"/>
    <property type="molecule type" value="Genomic_DNA"/>
</dbReference>
<evidence type="ECO:0000256" key="6">
    <source>
        <dbReference type="HAMAP-Rule" id="MF_00735"/>
    </source>
</evidence>
<dbReference type="PANTHER" id="PTHR43648:SF1">
    <property type="entry name" value="ELECTRON TRANSFER FLAVOPROTEIN BETA SUBUNIT LYSINE METHYLTRANSFERASE"/>
    <property type="match status" value="1"/>
</dbReference>
<dbReference type="SUPFAM" id="SSF53335">
    <property type="entry name" value="S-adenosyl-L-methionine-dependent methyltransferases"/>
    <property type="match status" value="1"/>
</dbReference>
<comment type="caution">
    <text evidence="6">Lacks conserved residue(s) required for the propagation of feature annotation.</text>
</comment>
<reference evidence="8" key="1">
    <citation type="submission" date="2016-01" db="EMBL/GenBank/DDBJ databases">
        <authorList>
            <person name="Mitreva M."/>
            <person name="Pepin K.H."/>
            <person name="Mihindukulasuriya K.A."/>
            <person name="Fulton R."/>
            <person name="Fronick C."/>
            <person name="O'Laughlin M."/>
            <person name="Miner T."/>
            <person name="Herter B."/>
            <person name="Rosa B.A."/>
            <person name="Cordes M."/>
            <person name="Tomlinson C."/>
            <person name="Wollam A."/>
            <person name="Palsikar V.B."/>
            <person name="Mardis E.R."/>
            <person name="Wilson R.K."/>
        </authorList>
    </citation>
    <scope>NUCLEOTIDE SEQUENCE [LARGE SCALE GENOMIC DNA]</scope>
    <source>
        <strain evidence="8">DNF00729</strain>
    </source>
</reference>
<dbReference type="PANTHER" id="PTHR43648">
    <property type="entry name" value="ELECTRON TRANSFER FLAVOPROTEIN BETA SUBUNIT LYSINE METHYLTRANSFERASE"/>
    <property type="match status" value="1"/>
</dbReference>
<dbReference type="GO" id="GO:0005840">
    <property type="term" value="C:ribosome"/>
    <property type="evidence" value="ECO:0007669"/>
    <property type="project" value="UniProtKB-KW"/>
</dbReference>
<dbReference type="EC" id="2.1.1.-" evidence="6"/>
<evidence type="ECO:0000256" key="4">
    <source>
        <dbReference type="ARBA" id="ARBA00022679"/>
    </source>
</evidence>
<dbReference type="Pfam" id="PF06325">
    <property type="entry name" value="PrmA"/>
    <property type="match status" value="1"/>
</dbReference>
<evidence type="ECO:0000256" key="2">
    <source>
        <dbReference type="ARBA" id="ARBA00022490"/>
    </source>
</evidence>
<evidence type="ECO:0000256" key="5">
    <source>
        <dbReference type="ARBA" id="ARBA00022691"/>
    </source>
</evidence>
<keyword evidence="7" id="KW-0687">Ribonucleoprotein</keyword>
<keyword evidence="4 6" id="KW-0808">Transferase</keyword>
<dbReference type="AlphaFoldDB" id="A0A134AGZ5"/>
<dbReference type="InterPro" id="IPR050078">
    <property type="entry name" value="Ribosomal_L11_MeTrfase_PrmA"/>
</dbReference>
<dbReference type="GO" id="GO:0016279">
    <property type="term" value="F:protein-lysine N-methyltransferase activity"/>
    <property type="evidence" value="ECO:0007669"/>
    <property type="project" value="RHEA"/>
</dbReference>
<dbReference type="GO" id="GO:0032259">
    <property type="term" value="P:methylation"/>
    <property type="evidence" value="ECO:0007669"/>
    <property type="project" value="UniProtKB-KW"/>
</dbReference>
<proteinExistence type="inferred from homology"/>
<dbReference type="NCBIfam" id="TIGR00406">
    <property type="entry name" value="prmA"/>
    <property type="match status" value="1"/>
</dbReference>
<keyword evidence="3 6" id="KW-0489">Methyltransferase</keyword>
<accession>A0A134AGZ5</accession>
<evidence type="ECO:0000256" key="1">
    <source>
        <dbReference type="ARBA" id="ARBA00009741"/>
    </source>
</evidence>
<dbReference type="HAMAP" id="MF_00735">
    <property type="entry name" value="Methyltr_PrmA"/>
    <property type="match status" value="1"/>
</dbReference>
<gene>
    <name evidence="6" type="primary">prmA</name>
    <name evidence="7" type="ORF">HMPREF1863_00724</name>
</gene>
<name>A0A134AGZ5_9FIRM</name>
<comment type="subcellular location">
    <subcellularLocation>
        <location evidence="6">Cytoplasm</location>
    </subcellularLocation>
</comment>
<dbReference type="InterPro" id="IPR029063">
    <property type="entry name" value="SAM-dependent_MTases_sf"/>
</dbReference>
<dbReference type="OrthoDB" id="9785995at2"/>
<dbReference type="CDD" id="cd02440">
    <property type="entry name" value="AdoMet_MTases"/>
    <property type="match status" value="1"/>
</dbReference>
<keyword evidence="2 6" id="KW-0963">Cytoplasm</keyword>
<comment type="similarity">
    <text evidence="1 6">Belongs to the methyltransferase superfamily. PrmA family.</text>
</comment>
<comment type="function">
    <text evidence="6">Methylates ribosomal protein L11.</text>
</comment>
<comment type="caution">
    <text evidence="7">The sequence shown here is derived from an EMBL/GenBank/DDBJ whole genome shotgun (WGS) entry which is preliminary data.</text>
</comment>